<dbReference type="InterPro" id="IPR003583">
    <property type="entry name" value="Hlx-hairpin-Hlx_DNA-bd_motif"/>
</dbReference>
<gene>
    <name evidence="3" type="ORF">ciss_13920</name>
</gene>
<dbReference type="EMBL" id="BDJL01000041">
    <property type="protein sequence ID" value="GAV25459.1"/>
    <property type="molecule type" value="Genomic_DNA"/>
</dbReference>
<dbReference type="PANTHER" id="PTHR21180:SF32">
    <property type="entry name" value="ENDONUCLEASE_EXONUCLEASE_PHOSPHATASE FAMILY DOMAIN-CONTAINING PROTEIN 1"/>
    <property type="match status" value="1"/>
</dbReference>
<protein>
    <recommendedName>
        <fullName evidence="2">Helix-hairpin-helix DNA-binding motif class 1 domain-containing protein</fullName>
    </recommendedName>
</protein>
<dbReference type="Gene3D" id="1.10.150.280">
    <property type="entry name" value="AF1531-like domain"/>
    <property type="match status" value="1"/>
</dbReference>
<evidence type="ECO:0000256" key="1">
    <source>
        <dbReference type="SAM" id="Phobius"/>
    </source>
</evidence>
<name>A0A1L8D2S4_9THEO</name>
<organism evidence="3 4">
    <name type="scientific">Carboxydothermus islandicus</name>
    <dbReference type="NCBI Taxonomy" id="661089"/>
    <lineage>
        <taxon>Bacteria</taxon>
        <taxon>Bacillati</taxon>
        <taxon>Bacillota</taxon>
        <taxon>Clostridia</taxon>
        <taxon>Thermoanaerobacterales</taxon>
        <taxon>Thermoanaerobacteraceae</taxon>
        <taxon>Carboxydothermus</taxon>
    </lineage>
</organism>
<evidence type="ECO:0000259" key="2">
    <source>
        <dbReference type="SMART" id="SM00278"/>
    </source>
</evidence>
<proteinExistence type="predicted"/>
<dbReference type="InterPro" id="IPR019554">
    <property type="entry name" value="Soluble_ligand-bd"/>
</dbReference>
<accession>A0A1L8D2S4</accession>
<dbReference type="InterPro" id="IPR004509">
    <property type="entry name" value="Competence_ComEA_HhH"/>
</dbReference>
<dbReference type="Proteomes" id="UP000187338">
    <property type="component" value="Unassembled WGS sequence"/>
</dbReference>
<dbReference type="Gene3D" id="3.10.560.10">
    <property type="entry name" value="Outer membrane lipoprotein wza domain like"/>
    <property type="match status" value="1"/>
</dbReference>
<reference evidence="4" key="1">
    <citation type="submission" date="2016-12" db="EMBL/GenBank/DDBJ databases">
        <title>Draft Genome Sequences od Carboxydothermus pertinax and islandicus, Hydrogenogenic Carboxydotrophic Bacteria.</title>
        <authorList>
            <person name="Fukuyama Y."/>
            <person name="Ohmae K."/>
            <person name="Yoneda Y."/>
            <person name="Yoshida T."/>
            <person name="Sako Y."/>
        </authorList>
    </citation>
    <scope>NUCLEOTIDE SEQUENCE [LARGE SCALE GENOMIC DNA]</scope>
    <source>
        <strain evidence="4">SET</strain>
    </source>
</reference>
<dbReference type="RefSeq" id="WP_075865616.1">
    <property type="nucleotide sequence ID" value="NZ_BDJL01000041.1"/>
</dbReference>
<dbReference type="GO" id="GO:0015627">
    <property type="term" value="C:type II protein secretion system complex"/>
    <property type="evidence" value="ECO:0007669"/>
    <property type="project" value="TreeGrafter"/>
</dbReference>
<comment type="caution">
    <text evidence="3">The sequence shown here is derived from an EMBL/GenBank/DDBJ whole genome shotgun (WGS) entry which is preliminary data.</text>
</comment>
<dbReference type="Pfam" id="PF12836">
    <property type="entry name" value="HHH_3"/>
    <property type="match status" value="1"/>
</dbReference>
<dbReference type="STRING" id="661089.ciss_13920"/>
<dbReference type="NCBIfam" id="TIGR00426">
    <property type="entry name" value="competence protein ComEA helix-hairpin-helix repeat region"/>
    <property type="match status" value="1"/>
</dbReference>
<keyword evidence="1" id="KW-0472">Membrane</keyword>
<feature type="domain" description="Helix-hairpin-helix DNA-binding motif class 1" evidence="2">
    <location>
        <begin position="180"/>
        <end position="199"/>
    </location>
</feature>
<feature type="domain" description="Helix-hairpin-helix DNA-binding motif class 1" evidence="2">
    <location>
        <begin position="150"/>
        <end position="169"/>
    </location>
</feature>
<keyword evidence="4" id="KW-1185">Reference proteome</keyword>
<keyword evidence="1" id="KW-1133">Transmembrane helix</keyword>
<dbReference type="OrthoDB" id="9790239at2"/>
<dbReference type="SUPFAM" id="SSF47781">
    <property type="entry name" value="RuvA domain 2-like"/>
    <property type="match status" value="1"/>
</dbReference>
<dbReference type="AlphaFoldDB" id="A0A1L8D2S4"/>
<dbReference type="Pfam" id="PF10531">
    <property type="entry name" value="SLBB"/>
    <property type="match status" value="1"/>
</dbReference>
<sequence>MNPLDDRSKLFLYGIIFFLLALVFYLWWTGPESPPIKETAEQEVITREVTRKGTLVVHVAGAVYKPGVYVLEEGARVKDAIEKAQGILPLADDSSINLAAKVSDGQKIYIPFKNENTTPASISNGFSQQNAQKGAGSQGAKLNINTASAEELDKLPGVGPATAAKIIEYREQNGPFVTIEDLKKVKGIGDKKFETLKDYITVN</sequence>
<dbReference type="PANTHER" id="PTHR21180">
    <property type="entry name" value="ENDONUCLEASE/EXONUCLEASE/PHOSPHATASE FAMILY DOMAIN-CONTAINING PROTEIN 1"/>
    <property type="match status" value="1"/>
</dbReference>
<feature type="transmembrane region" description="Helical" evidence="1">
    <location>
        <begin position="10"/>
        <end position="28"/>
    </location>
</feature>
<dbReference type="GO" id="GO:0006281">
    <property type="term" value="P:DNA repair"/>
    <property type="evidence" value="ECO:0007669"/>
    <property type="project" value="InterPro"/>
</dbReference>
<dbReference type="GO" id="GO:0015628">
    <property type="term" value="P:protein secretion by the type II secretion system"/>
    <property type="evidence" value="ECO:0007669"/>
    <property type="project" value="TreeGrafter"/>
</dbReference>
<keyword evidence="1" id="KW-0812">Transmembrane</keyword>
<dbReference type="GO" id="GO:0003677">
    <property type="term" value="F:DNA binding"/>
    <property type="evidence" value="ECO:0007669"/>
    <property type="project" value="InterPro"/>
</dbReference>
<evidence type="ECO:0000313" key="3">
    <source>
        <dbReference type="EMBL" id="GAV25459.1"/>
    </source>
</evidence>
<dbReference type="InterPro" id="IPR051675">
    <property type="entry name" value="Endo/Exo/Phosphatase_dom_1"/>
</dbReference>
<evidence type="ECO:0000313" key="4">
    <source>
        <dbReference type="Proteomes" id="UP000187338"/>
    </source>
</evidence>
<dbReference type="InterPro" id="IPR010994">
    <property type="entry name" value="RuvA_2-like"/>
</dbReference>
<dbReference type="SMART" id="SM00278">
    <property type="entry name" value="HhH1"/>
    <property type="match status" value="2"/>
</dbReference>